<gene>
    <name evidence="4" type="ORF">ENS29_16030</name>
</gene>
<sequence>MAKKVLLVDDDPDILVLNQTVVEENGFEPVTAENGEQGLALARSEKPDAIVLDILMPRQSGIKMYRALKLDDTLKDIPVVVLSGIARKSFLKSQDILSGSDGRQVPEPEIYLEKPVSPDMLADAIRKVLAGK</sequence>
<dbReference type="EMBL" id="DSUH01000368">
    <property type="protein sequence ID" value="HGU34333.1"/>
    <property type="molecule type" value="Genomic_DNA"/>
</dbReference>
<protein>
    <submittedName>
        <fullName evidence="4">Response regulator</fullName>
    </submittedName>
</protein>
<organism evidence="4">
    <name type="scientific">Desulfatirhabdium butyrativorans</name>
    <dbReference type="NCBI Taxonomy" id="340467"/>
    <lineage>
        <taxon>Bacteria</taxon>
        <taxon>Pseudomonadati</taxon>
        <taxon>Thermodesulfobacteriota</taxon>
        <taxon>Desulfobacteria</taxon>
        <taxon>Desulfobacterales</taxon>
        <taxon>Desulfatirhabdiaceae</taxon>
        <taxon>Desulfatirhabdium</taxon>
    </lineage>
</organism>
<feature type="modified residue" description="4-aspartylphosphate" evidence="2">
    <location>
        <position position="53"/>
    </location>
</feature>
<dbReference type="InterPro" id="IPR050595">
    <property type="entry name" value="Bact_response_regulator"/>
</dbReference>
<dbReference type="AlphaFoldDB" id="A0A7C4VSB3"/>
<dbReference type="PROSITE" id="PS50110">
    <property type="entry name" value="RESPONSE_REGULATORY"/>
    <property type="match status" value="1"/>
</dbReference>
<dbReference type="SUPFAM" id="SSF52172">
    <property type="entry name" value="CheY-like"/>
    <property type="match status" value="1"/>
</dbReference>
<reference evidence="4" key="1">
    <citation type="journal article" date="2020" name="mSystems">
        <title>Genome- and Community-Level Interaction Insights into Carbon Utilization and Element Cycling Functions of Hydrothermarchaeota in Hydrothermal Sediment.</title>
        <authorList>
            <person name="Zhou Z."/>
            <person name="Liu Y."/>
            <person name="Xu W."/>
            <person name="Pan J."/>
            <person name="Luo Z.H."/>
            <person name="Li M."/>
        </authorList>
    </citation>
    <scope>NUCLEOTIDE SEQUENCE [LARGE SCALE GENOMIC DNA]</scope>
    <source>
        <strain evidence="4">SpSt-477</strain>
    </source>
</reference>
<evidence type="ECO:0000256" key="1">
    <source>
        <dbReference type="ARBA" id="ARBA00022553"/>
    </source>
</evidence>
<evidence type="ECO:0000313" key="4">
    <source>
        <dbReference type="EMBL" id="HGU34333.1"/>
    </source>
</evidence>
<dbReference type="PANTHER" id="PTHR44591:SF3">
    <property type="entry name" value="RESPONSE REGULATORY DOMAIN-CONTAINING PROTEIN"/>
    <property type="match status" value="1"/>
</dbReference>
<dbReference type="InterPro" id="IPR001789">
    <property type="entry name" value="Sig_transdc_resp-reg_receiver"/>
</dbReference>
<evidence type="ECO:0000259" key="3">
    <source>
        <dbReference type="PROSITE" id="PS50110"/>
    </source>
</evidence>
<dbReference type="Pfam" id="PF00072">
    <property type="entry name" value="Response_reg"/>
    <property type="match status" value="1"/>
</dbReference>
<proteinExistence type="predicted"/>
<keyword evidence="1 2" id="KW-0597">Phosphoprotein</keyword>
<name>A0A7C4VSB3_9BACT</name>
<feature type="domain" description="Response regulatory" evidence="3">
    <location>
        <begin position="4"/>
        <end position="129"/>
    </location>
</feature>
<dbReference type="GO" id="GO:0000160">
    <property type="term" value="P:phosphorelay signal transduction system"/>
    <property type="evidence" value="ECO:0007669"/>
    <property type="project" value="InterPro"/>
</dbReference>
<accession>A0A7C4VSB3</accession>
<evidence type="ECO:0000256" key="2">
    <source>
        <dbReference type="PROSITE-ProRule" id="PRU00169"/>
    </source>
</evidence>
<dbReference type="PANTHER" id="PTHR44591">
    <property type="entry name" value="STRESS RESPONSE REGULATOR PROTEIN 1"/>
    <property type="match status" value="1"/>
</dbReference>
<dbReference type="Gene3D" id="3.40.50.2300">
    <property type="match status" value="1"/>
</dbReference>
<comment type="caution">
    <text evidence="4">The sequence shown here is derived from an EMBL/GenBank/DDBJ whole genome shotgun (WGS) entry which is preliminary data.</text>
</comment>
<dbReference type="SMART" id="SM00448">
    <property type="entry name" value="REC"/>
    <property type="match status" value="1"/>
</dbReference>
<dbReference type="InterPro" id="IPR011006">
    <property type="entry name" value="CheY-like_superfamily"/>
</dbReference>